<organism evidence="2 3">
    <name type="scientific">Photobacterium jeanii</name>
    <dbReference type="NCBI Taxonomy" id="858640"/>
    <lineage>
        <taxon>Bacteria</taxon>
        <taxon>Pseudomonadati</taxon>
        <taxon>Pseudomonadota</taxon>
        <taxon>Gammaproteobacteria</taxon>
        <taxon>Vibrionales</taxon>
        <taxon>Vibrionaceae</taxon>
        <taxon>Photobacterium</taxon>
    </lineage>
</organism>
<dbReference type="SUPFAM" id="SSF56784">
    <property type="entry name" value="HAD-like"/>
    <property type="match status" value="1"/>
</dbReference>
<keyword evidence="3" id="KW-1185">Reference proteome</keyword>
<dbReference type="NCBIfam" id="TIGR02009">
    <property type="entry name" value="PGMB-YQAB-SF"/>
    <property type="match status" value="1"/>
</dbReference>
<evidence type="ECO:0000313" key="3">
    <source>
        <dbReference type="Proteomes" id="UP000078503"/>
    </source>
</evidence>
<dbReference type="InterPro" id="IPR023214">
    <property type="entry name" value="HAD_sf"/>
</dbReference>
<dbReference type="InterPro" id="IPR010976">
    <property type="entry name" value="B-phosphoglucomutase_hydrolase"/>
</dbReference>
<name>A0A178KN31_9GAMM</name>
<proteinExistence type="inferred from homology"/>
<dbReference type="PRINTS" id="PR00413">
    <property type="entry name" value="HADHALOGNASE"/>
</dbReference>
<dbReference type="InterPro" id="IPR051806">
    <property type="entry name" value="HAD-like_SPP"/>
</dbReference>
<dbReference type="PANTHER" id="PTHR43481:SF4">
    <property type="entry name" value="GLYCEROL-1-PHOSPHATE PHOSPHOHYDROLASE 1-RELATED"/>
    <property type="match status" value="1"/>
</dbReference>
<gene>
    <name evidence="2" type="ORF">A3K86_03980</name>
</gene>
<comment type="caution">
    <text evidence="2">The sequence shown here is derived from an EMBL/GenBank/DDBJ whole genome shotgun (WGS) entry which is preliminary data.</text>
</comment>
<dbReference type="Proteomes" id="UP000078503">
    <property type="component" value="Unassembled WGS sequence"/>
</dbReference>
<evidence type="ECO:0000313" key="2">
    <source>
        <dbReference type="EMBL" id="OAN18083.1"/>
    </source>
</evidence>
<dbReference type="InterPro" id="IPR036412">
    <property type="entry name" value="HAD-like_sf"/>
</dbReference>
<sequence length="197" mass="22052">MDLSKYQALIFDMDGTLIDSMPAHLGAWRRTCEAFGIPFDQEWLHSLGGMPTKKTARAIIERYQLDVQPQLLVETKFQYYEATEHKGVVIPATVDLLKQFRHEKKTAVGTGCIRRHADELLTMTELLPLLDAVVTASDVIRYKPEPDTFLLAAERVGVKPQDCVVFEDTNLGRQAALAAGMDCILVKNGELVEFTKA</sequence>
<dbReference type="SFLD" id="SFLDS00003">
    <property type="entry name" value="Haloacid_Dehalogenase"/>
    <property type="match status" value="1"/>
</dbReference>
<dbReference type="InterPro" id="IPR023198">
    <property type="entry name" value="PGP-like_dom2"/>
</dbReference>
<dbReference type="InterPro" id="IPR006439">
    <property type="entry name" value="HAD-SF_hydro_IA"/>
</dbReference>
<dbReference type="SFLD" id="SFLDG01129">
    <property type="entry name" value="C1.5:_HAD__Beta-PGM__Phosphata"/>
    <property type="match status" value="1"/>
</dbReference>
<protein>
    <submittedName>
        <fullName evidence="2">Carotenoid dehydrogenase</fullName>
    </submittedName>
</protein>
<dbReference type="EMBL" id="LVHF01000012">
    <property type="protein sequence ID" value="OAN18083.1"/>
    <property type="molecule type" value="Genomic_DNA"/>
</dbReference>
<evidence type="ECO:0000256" key="1">
    <source>
        <dbReference type="ARBA" id="ARBA00006171"/>
    </source>
</evidence>
<dbReference type="CDD" id="cd07505">
    <property type="entry name" value="HAD_BPGM-like"/>
    <property type="match status" value="1"/>
</dbReference>
<dbReference type="RefSeq" id="WP_068328063.1">
    <property type="nucleotide sequence ID" value="NZ_LVHF01000012.1"/>
</dbReference>
<dbReference type="NCBIfam" id="TIGR01509">
    <property type="entry name" value="HAD-SF-IA-v3"/>
    <property type="match status" value="1"/>
</dbReference>
<dbReference type="OrthoDB" id="9782449at2"/>
<dbReference type="Gene3D" id="3.40.50.1000">
    <property type="entry name" value="HAD superfamily/HAD-like"/>
    <property type="match status" value="1"/>
</dbReference>
<accession>A0A178KN31</accession>
<dbReference type="InterPro" id="IPR041492">
    <property type="entry name" value="HAD_2"/>
</dbReference>
<comment type="similarity">
    <text evidence="1">Belongs to the HAD-like hydrolase superfamily. CbbY/CbbZ/Gph/YieH family.</text>
</comment>
<dbReference type="STRING" id="858640.A3K86_03980"/>
<dbReference type="AlphaFoldDB" id="A0A178KN31"/>
<dbReference type="SFLD" id="SFLDG01135">
    <property type="entry name" value="C1.5.6:_HAD__Beta-PGM__Phospha"/>
    <property type="match status" value="1"/>
</dbReference>
<dbReference type="GO" id="GO:0050308">
    <property type="term" value="F:sugar-phosphatase activity"/>
    <property type="evidence" value="ECO:0007669"/>
    <property type="project" value="TreeGrafter"/>
</dbReference>
<dbReference type="PANTHER" id="PTHR43481">
    <property type="entry name" value="FRUCTOSE-1-PHOSPHATE PHOSPHATASE"/>
    <property type="match status" value="1"/>
</dbReference>
<reference evidence="2 3" key="1">
    <citation type="submission" date="2016-03" db="EMBL/GenBank/DDBJ databases">
        <title>Photobacterium proteolyticum sp. nov. a protease producing bacterium isolated from ocean sediments of Laizhou Bay.</title>
        <authorList>
            <person name="Li Y."/>
        </authorList>
    </citation>
    <scope>NUCLEOTIDE SEQUENCE [LARGE SCALE GENOMIC DNA]</scope>
    <source>
        <strain evidence="2 3">R-40508</strain>
    </source>
</reference>
<dbReference type="Pfam" id="PF13419">
    <property type="entry name" value="HAD_2"/>
    <property type="match status" value="1"/>
</dbReference>
<dbReference type="Gene3D" id="1.10.150.240">
    <property type="entry name" value="Putative phosphatase, domain 2"/>
    <property type="match status" value="1"/>
</dbReference>